<dbReference type="GeneID" id="91153038"/>
<dbReference type="RefSeq" id="WP_168296260.1">
    <property type="nucleotide sequence ID" value="NZ_CP071611.1"/>
</dbReference>
<accession>A0ABV2MI12</accession>
<evidence type="ECO:0000313" key="1">
    <source>
        <dbReference type="EMBL" id="MET3756105.1"/>
    </source>
</evidence>
<keyword evidence="2" id="KW-1185">Reference proteome</keyword>
<protein>
    <submittedName>
        <fullName evidence="1">Uncharacterized protein</fullName>
    </submittedName>
</protein>
<dbReference type="EMBL" id="JBEPMY010000009">
    <property type="protein sequence ID" value="MET3756105.1"/>
    <property type="molecule type" value="Genomic_DNA"/>
</dbReference>
<reference evidence="1 2" key="1">
    <citation type="submission" date="2024-06" db="EMBL/GenBank/DDBJ databases">
        <title>Genomic Encyclopedia of Type Strains, Phase IV (KMG-IV): sequencing the most valuable type-strain genomes for metagenomic binning, comparative biology and taxonomic classification.</title>
        <authorList>
            <person name="Goeker M."/>
        </authorList>
    </citation>
    <scope>NUCLEOTIDE SEQUENCE [LARGE SCALE GENOMIC DNA]</scope>
    <source>
        <strain evidence="1 2">DSM 29288</strain>
    </source>
</reference>
<gene>
    <name evidence="1" type="ORF">ABID08_003478</name>
</gene>
<evidence type="ECO:0000313" key="2">
    <source>
        <dbReference type="Proteomes" id="UP001549077"/>
    </source>
</evidence>
<name>A0ABV2MI12_9HYPH</name>
<comment type="caution">
    <text evidence="1">The sequence shown here is derived from an EMBL/GenBank/DDBJ whole genome shotgun (WGS) entry which is preliminary data.</text>
</comment>
<proteinExistence type="predicted"/>
<dbReference type="Proteomes" id="UP001549077">
    <property type="component" value="Unassembled WGS sequence"/>
</dbReference>
<organism evidence="1 2">
    <name type="scientific">Rhizobium binae</name>
    <dbReference type="NCBI Taxonomy" id="1138190"/>
    <lineage>
        <taxon>Bacteria</taxon>
        <taxon>Pseudomonadati</taxon>
        <taxon>Pseudomonadota</taxon>
        <taxon>Alphaproteobacteria</taxon>
        <taxon>Hyphomicrobiales</taxon>
        <taxon>Rhizobiaceae</taxon>
        <taxon>Rhizobium/Agrobacterium group</taxon>
        <taxon>Rhizobium</taxon>
    </lineage>
</organism>
<sequence length="62" mass="7362">MIMTNQRAGESLSASMRELCSRFRFREILVATIIAWWRCRHMVNSIDTFPSWLRRDLALSDD</sequence>